<sequence>MRTKSLVIAIVAASTLATSAFALNAGSPPQPTAFQIAQAQPAAPERPNEPGEQRGKMDRAHAHGPRHERGPRHWQRGEHRQRFAMKLAERLAAAEVAIGVKSDQLDTWRAFTAAAVDFVTPPERRGPKPDAQAGEQTATPSRGVLGMADRMADRAIERAEKGKALKAATDALRQKLTPEQLAKLDQFALGPRHGPHGGRRHGPDGPRRHGSER</sequence>
<feature type="chain" id="PRO_5046857522" description="LTXXQ motif family protein" evidence="2">
    <location>
        <begin position="23"/>
        <end position="213"/>
    </location>
</feature>
<dbReference type="Proteomes" id="UP000758856">
    <property type="component" value="Unassembled WGS sequence"/>
</dbReference>
<accession>A0ABS2T3V5</accession>
<dbReference type="EMBL" id="JAFBCY010000001">
    <property type="protein sequence ID" value="MBM7850846.1"/>
    <property type="molecule type" value="Genomic_DNA"/>
</dbReference>
<protein>
    <recommendedName>
        <fullName evidence="5">LTXXQ motif family protein</fullName>
    </recommendedName>
</protein>
<evidence type="ECO:0000256" key="2">
    <source>
        <dbReference type="SAM" id="SignalP"/>
    </source>
</evidence>
<keyword evidence="2" id="KW-0732">Signal</keyword>
<feature type="compositionally biased region" description="Basic and acidic residues" evidence="1">
    <location>
        <begin position="46"/>
        <end position="68"/>
    </location>
</feature>
<keyword evidence="4" id="KW-1185">Reference proteome</keyword>
<name>A0ABS2T3V5_9HYPH</name>
<feature type="compositionally biased region" description="Basic and acidic residues" evidence="1">
    <location>
        <begin position="201"/>
        <end position="213"/>
    </location>
</feature>
<evidence type="ECO:0000313" key="3">
    <source>
        <dbReference type="EMBL" id="MBM7850846.1"/>
    </source>
</evidence>
<evidence type="ECO:0000313" key="4">
    <source>
        <dbReference type="Proteomes" id="UP000758856"/>
    </source>
</evidence>
<feature type="region of interest" description="Disordered" evidence="1">
    <location>
        <begin position="29"/>
        <end position="78"/>
    </location>
</feature>
<feature type="region of interest" description="Disordered" evidence="1">
    <location>
        <begin position="176"/>
        <end position="213"/>
    </location>
</feature>
<comment type="caution">
    <text evidence="3">The sequence shown here is derived from an EMBL/GenBank/DDBJ whole genome shotgun (WGS) entry which is preliminary data.</text>
</comment>
<evidence type="ECO:0000256" key="1">
    <source>
        <dbReference type="SAM" id="MobiDB-lite"/>
    </source>
</evidence>
<feature type="compositionally biased region" description="Low complexity" evidence="1">
    <location>
        <begin position="32"/>
        <end position="43"/>
    </location>
</feature>
<evidence type="ECO:0008006" key="5">
    <source>
        <dbReference type="Google" id="ProtNLM"/>
    </source>
</evidence>
<organism evidence="3 4">
    <name type="scientific">Methylopila capsulata</name>
    <dbReference type="NCBI Taxonomy" id="61654"/>
    <lineage>
        <taxon>Bacteria</taxon>
        <taxon>Pseudomonadati</taxon>
        <taxon>Pseudomonadota</taxon>
        <taxon>Alphaproteobacteria</taxon>
        <taxon>Hyphomicrobiales</taxon>
        <taxon>Methylopilaceae</taxon>
        <taxon>Methylopila</taxon>
    </lineage>
</organism>
<reference evidence="3 4" key="1">
    <citation type="submission" date="2021-01" db="EMBL/GenBank/DDBJ databases">
        <title>Genomic Encyclopedia of Type Strains, Phase IV (KMG-IV): sequencing the most valuable type-strain genomes for metagenomic binning, comparative biology and taxonomic classification.</title>
        <authorList>
            <person name="Goeker M."/>
        </authorList>
    </citation>
    <scope>NUCLEOTIDE SEQUENCE [LARGE SCALE GENOMIC DNA]</scope>
    <source>
        <strain evidence="3 4">DSM 6130</strain>
    </source>
</reference>
<proteinExistence type="predicted"/>
<feature type="signal peptide" evidence="2">
    <location>
        <begin position="1"/>
        <end position="22"/>
    </location>
</feature>
<gene>
    <name evidence="3" type="ORF">JOD31_001058</name>
</gene>